<gene>
    <name evidence="3" type="ORF">DLJ59_28340</name>
</gene>
<keyword evidence="2" id="KW-0812">Transmembrane</keyword>
<comment type="caution">
    <text evidence="3">The sequence shown here is derived from an EMBL/GenBank/DDBJ whole genome shotgun (WGS) entry which is preliminary data.</text>
</comment>
<evidence type="ECO:0000313" key="4">
    <source>
        <dbReference type="Proteomes" id="UP000282312"/>
    </source>
</evidence>
<feature type="transmembrane region" description="Helical" evidence="2">
    <location>
        <begin position="49"/>
        <end position="69"/>
    </location>
</feature>
<keyword evidence="4" id="KW-1185">Reference proteome</keyword>
<accession>A0A3N9WS67</accession>
<dbReference type="Proteomes" id="UP000282312">
    <property type="component" value="Unassembled WGS sequence"/>
</dbReference>
<feature type="region of interest" description="Disordered" evidence="1">
    <location>
        <begin position="293"/>
        <end position="332"/>
    </location>
</feature>
<dbReference type="AlphaFoldDB" id="A0A3N9WS67"/>
<evidence type="ECO:0000256" key="2">
    <source>
        <dbReference type="SAM" id="Phobius"/>
    </source>
</evidence>
<keyword evidence="2" id="KW-0472">Membrane</keyword>
<name>A0A3N9WS67_9ACTN</name>
<evidence type="ECO:0000313" key="3">
    <source>
        <dbReference type="EMBL" id="RQW97842.1"/>
    </source>
</evidence>
<proteinExistence type="predicted"/>
<sequence length="332" mass="37006">MRRTWLFFRKSPLVAVLGAGIAFTLAVLGQALVGQLGQNVADKATTQSTWLTVVLIFILIVAIAILASLRGSVEELTRRAGLSIQYFPLDPGQHSPERDEKARALYAAARMVIESAKEDGDSRIYAVNSFVEVGVQPGDVHVKDHSLRYLESLNRKLGKVTYHRIVQLSHFDMNRLERHPDESIAELVAENYLAHYREIVKAGQQGKEAVLEAVLGKYPTCFVLVQNAADGKYGGRLIWQMHQHVDGQAREDIVELTGIYIINDPDGIFIGTFVRWFNDLRAAQRPRRHLTLANLNGTAPVENPTTAAPATPRQRRPWRRSRGAAADQAGER</sequence>
<reference evidence="3 4" key="1">
    <citation type="submission" date="2018-05" db="EMBL/GenBank/DDBJ databases">
        <title>Micromonospora from Atacama Desert.</title>
        <authorList>
            <person name="Carro L."/>
            <person name="Goodfellow M."/>
            <person name="Klenk H.-P."/>
        </authorList>
    </citation>
    <scope>NUCLEOTIDE SEQUENCE [LARGE SCALE GENOMIC DNA]</scope>
    <source>
        <strain evidence="3 4">LB39</strain>
    </source>
</reference>
<protein>
    <submittedName>
        <fullName evidence="3">Uncharacterized protein</fullName>
    </submittedName>
</protein>
<dbReference type="EMBL" id="QGSZ01000311">
    <property type="protein sequence ID" value="RQW97842.1"/>
    <property type="molecule type" value="Genomic_DNA"/>
</dbReference>
<feature type="compositionally biased region" description="Basic residues" evidence="1">
    <location>
        <begin position="313"/>
        <end position="322"/>
    </location>
</feature>
<keyword evidence="2" id="KW-1133">Transmembrane helix</keyword>
<evidence type="ECO:0000256" key="1">
    <source>
        <dbReference type="SAM" id="MobiDB-lite"/>
    </source>
</evidence>
<feature type="compositionally biased region" description="Low complexity" evidence="1">
    <location>
        <begin position="298"/>
        <end position="312"/>
    </location>
</feature>
<organism evidence="3 4">
    <name type="scientific">Micromonospora inaquosa</name>
    <dbReference type="NCBI Taxonomy" id="2203716"/>
    <lineage>
        <taxon>Bacteria</taxon>
        <taxon>Bacillati</taxon>
        <taxon>Actinomycetota</taxon>
        <taxon>Actinomycetes</taxon>
        <taxon>Micromonosporales</taxon>
        <taxon>Micromonosporaceae</taxon>
        <taxon>Micromonospora</taxon>
    </lineage>
</organism>